<dbReference type="InterPro" id="IPR008271">
    <property type="entry name" value="Ser/Thr_kinase_AS"/>
</dbReference>
<dbReference type="Pfam" id="PF07714">
    <property type="entry name" value="PK_Tyr_Ser-Thr"/>
    <property type="match status" value="4"/>
</dbReference>
<evidence type="ECO:0000256" key="2">
    <source>
        <dbReference type="ARBA" id="ARBA00008684"/>
    </source>
</evidence>
<comment type="subcellular location">
    <subcellularLocation>
        <location evidence="1">Membrane</location>
        <topology evidence="1">Single-pass type I membrane protein</topology>
    </subcellularLocation>
</comment>
<evidence type="ECO:0000256" key="10">
    <source>
        <dbReference type="ARBA" id="ARBA00022741"/>
    </source>
</evidence>
<evidence type="ECO:0000313" key="23">
    <source>
        <dbReference type="Proteomes" id="UP000823749"/>
    </source>
</evidence>
<reference evidence="22" key="1">
    <citation type="submission" date="2020-08" db="EMBL/GenBank/DDBJ databases">
        <title>Plant Genome Project.</title>
        <authorList>
            <person name="Zhang R.-G."/>
        </authorList>
    </citation>
    <scope>NUCLEOTIDE SEQUENCE</scope>
    <source>
        <strain evidence="22">WSP0</strain>
        <tissue evidence="22">Leaf</tissue>
    </source>
</reference>
<feature type="domain" description="Protein kinase" evidence="21">
    <location>
        <begin position="206"/>
        <end position="480"/>
    </location>
</feature>
<keyword evidence="7 19" id="KW-0812">Transmembrane</keyword>
<dbReference type="InterPro" id="IPR003591">
    <property type="entry name" value="Leu-rich_rpt_typical-subtyp"/>
</dbReference>
<comment type="caution">
    <text evidence="22">The sequence shown here is derived from an EMBL/GenBank/DDBJ whole genome shotgun (WGS) entry which is preliminary data.</text>
</comment>
<feature type="binding site" evidence="17">
    <location>
        <position position="1201"/>
    </location>
    <ligand>
        <name>ATP</name>
        <dbReference type="ChEBI" id="CHEBI:30616"/>
    </ligand>
</feature>
<dbReference type="InterPro" id="IPR017441">
    <property type="entry name" value="Protein_kinase_ATP_BS"/>
</dbReference>
<dbReference type="FunFam" id="3.80.10.10:FF:000542">
    <property type="entry name" value="Leucine-rich repeat protein kinase family protein"/>
    <property type="match status" value="3"/>
</dbReference>
<evidence type="ECO:0000259" key="21">
    <source>
        <dbReference type="PROSITE" id="PS50011"/>
    </source>
</evidence>
<dbReference type="FunFam" id="3.80.10.10:FF:000129">
    <property type="entry name" value="Leucine-rich repeat receptor-like kinase"/>
    <property type="match status" value="2"/>
</dbReference>
<dbReference type="SUPFAM" id="SSF52058">
    <property type="entry name" value="L domain-like"/>
    <property type="match status" value="4"/>
</dbReference>
<accession>A0AAV6IDZ6</accession>
<keyword evidence="13 19" id="KW-1133">Transmembrane helix</keyword>
<keyword evidence="23" id="KW-1185">Reference proteome</keyword>
<evidence type="ECO:0000256" key="14">
    <source>
        <dbReference type="ARBA" id="ARBA00023136"/>
    </source>
</evidence>
<dbReference type="InterPro" id="IPR011009">
    <property type="entry name" value="Kinase-like_dom_sf"/>
</dbReference>
<keyword evidence="14 19" id="KW-0472">Membrane</keyword>
<feature type="domain" description="Protein kinase" evidence="21">
    <location>
        <begin position="3025"/>
        <end position="3158"/>
    </location>
</feature>
<dbReference type="SMART" id="SM00369">
    <property type="entry name" value="LRR_TYP"/>
    <property type="match status" value="13"/>
</dbReference>
<dbReference type="Gene3D" id="3.30.200.20">
    <property type="entry name" value="Phosphorylase Kinase, domain 1"/>
    <property type="match status" value="4"/>
</dbReference>
<keyword evidence="5" id="KW-0433">Leucine-rich repeat</keyword>
<feature type="domain" description="Protein kinase" evidence="21">
    <location>
        <begin position="2104"/>
        <end position="2376"/>
    </location>
</feature>
<dbReference type="Pfam" id="PF08263">
    <property type="entry name" value="LRRNT_2"/>
    <property type="match status" value="4"/>
</dbReference>
<evidence type="ECO:0000256" key="7">
    <source>
        <dbReference type="ARBA" id="ARBA00022692"/>
    </source>
</evidence>
<evidence type="ECO:0000256" key="6">
    <source>
        <dbReference type="ARBA" id="ARBA00022679"/>
    </source>
</evidence>
<dbReference type="InterPro" id="IPR000719">
    <property type="entry name" value="Prot_kinase_dom"/>
</dbReference>
<keyword evidence="10 17" id="KW-0547">Nucleotide-binding</keyword>
<gene>
    <name evidence="22" type="ORF">RHGRI_032086</name>
</gene>
<evidence type="ECO:0000256" key="5">
    <source>
        <dbReference type="ARBA" id="ARBA00022614"/>
    </source>
</evidence>
<evidence type="ECO:0000256" key="3">
    <source>
        <dbReference type="ARBA" id="ARBA00012513"/>
    </source>
</evidence>
<dbReference type="EMBL" id="JACTNZ010000011">
    <property type="protein sequence ID" value="KAG5525662.1"/>
    <property type="molecule type" value="Genomic_DNA"/>
</dbReference>
<feature type="region of interest" description="Disordered" evidence="18">
    <location>
        <begin position="487"/>
        <end position="508"/>
    </location>
</feature>
<sequence>MGLRIEIFLLFISIQFLVATAQTNPRDLAALEDLKDAWTNIPPNWSGRDPCGSSWVGIQCNNSRITSIILPSMGLNGQLTGDIAQLSELQIVDLSLNTGLTGTLPPSIGSLTKLTSLYLVGCGFSGPIPDTIGSLQQLIALDLNSNSFSGSIPPSIGNLSKLYVLDLSNNNLSGTIPVSSGTTPGLDMLVNTFHLYFHKLQVVVGFAISTSISNGSTTSPTVYRGTLSNGQLVAIKRAQRGSLQGGLEFKMEIELLSRIHHKNVVGLMGFCFERAEQMLVYEYIANGTLHESLSGKTGINLDWMRRLRIALGAAKGLQYLHELANPPIIHRDIKSSNILLDESLNAKVSDFGLSKPMDDAEKSHISTQVKGTMGYMDPEYYMTQQLTEKSDVYSFGVVLLELVTARQPIENGKYIVREVRQRMKRDQVLYGLDEILDPVILAPTPKGLEQFVDLAMRCVEEEGARRPAMGAVVKEIENVMQIAGLNPNVDSSSTSATHEGDGKGRKPIEHGKNIVWEVKEAMDNASDPSELLEILDPATGCGTSLVCLKKFLDLAMSCVVAALEDLKDAWTNIPPNWSGRDPCGSSWVGIQCNNSRITSIILPSMGLNGQLTGDIAQLSELQIVDLSLNTGLTGTLPPSIGSLTKLTSLYLVGCGFSGPIPDTIGSLQQLIALDLNSNRFSGSIPPSIGNLSKLYVLDLSNNNLSGTIPVSSGTTPGLDMLVNTFHFHFGNNQLSGAIPSSLFSSSMELIHVLFENNQFNGSIPSTLAIVQKLEVVWVSGSHECNHDKHLDGNSLTGSVPSQFNNLTRINVLYLSNNQLSGPIPNLSTMKSLYYVDLSNNTFDASVFPSWLSNLQSLTTIVMENTRLYGPLLGALFNLPQLQTVSLSNNQLNGTLDVGSSYGNQLELVDVQNNSISDFIPTARVGTTVDFILVGNPACAGRTNTYCAIPPSNSSSYSTPPNNCIPHMCSSNKVSSPNCICAYPYTGTLIFRAPSFSNLRNHTIYTSLEESLMTCFNNTEQFPVDSVSISNASKNTDNYLLISIELFPYGQDHFNRTGISGIAFVMSSKTFNPPSTYGTFYFRANPYNYFAEGNNSLNRGVITGAAVGGSVVLLLALLAGFYAFHQKRRAEKADRVNNPFASWDPNTTSGDVPLLKEARCFSYDELKKYTNNFAEANRIGSGGYGKVYRGTLPNGQLIAIKKAQRGSLQGGLEFKTEIELLSRVHHKNVVGLMGFCFERAQQMLVYEYIANGTLNESLSGKTGIRLDWMRRLRIALGAARGLQYLHELANPPIIHRDIKSSNILLDERLNAKVSDFGLSKPMGDAEKSHISTQVKGTMGYMDPEYYMTQQLTEKSDVYSFGVVVLELVTARQPIEKGKYIVTEVRQRMKRDQVLYSLDKILDPAILAPMPKGFEQFVDLAMRCVEEEGARRPAMGAVVKEIENVMQIVGLNPNADSTSTSTIHEGDGRKPIDREKNIVWEVKEATDNASDPYELLEILDPATGCGTSLAVANGLHQELQPNITVQATFAALEALKDAWKNIPPNWDGRDPCGSKWDGIQCNNSCITSIILPSMGLNGQLTGDIAQLSELQMLFLVGCGFSGPIPDTIGSLQELFALDLSSNNFSGSIPHSIGNLTHLYVLDLTNNSLSGTIPVSSGTTPGLDMLVKTLHFHFGNNQLSGAIPSSLFSSSMALIHVLFENNQFNGSIPSTLALVQKLEAVRLDGNLLTGSVPSQFSNLTSVSVLYLSNNQLSGPIPNLSTMKSLNYVDLSNNTFDASVFPSWLSNLQSLTTIVMENTRLNGPLPGALFNLPQLQTVTLSNNKLNGTLDVRSSYGNQLELVDVQNNSISVFIPTERVGTTVDFILVGNPACAGTGGTNTYCAIPPSNSSSYSTPPNNCIPHMCSSNKVSSPNCICAYPYTGTLIFRAPSFSNLRNHTIYTSLEESLMTCFNNTEQHPVDSISISNPFHYTVNYLLISIELFPFGQDHFNRTGISGIAFVFSSKTFKPPSTYGTFAFRANPYNYLAEGNNSLNRGVITGAAVGGSVVLLLALLAGFYAFRQKRRAEKADRVNNPFASWDPNTTSGDVPLLKEARCFSYDELKKYTNNFAEANRIGSGGYGKVYRGTLPNGQLIAIKKAQRGSLQGGLEFKTEIELLSRVHHKNVVGLMGFCFERAQQMLVYEYIANGTLNESLSGKTGIRLDWMRRLRIALGAARGLQYLHELANPPIIHRDIKSSNILLDECLNAKVSDFGLSKPMGDAERSHISTQVKGTMGYMDPEYYMTQQLTEKSDVYSFGVVLLELVTARQPIEKGKYIVTEVRQRMKRDQVLYSLDEILDLVILAPTPKGLEQFVDLAMRCVEEEGAWRPAMGAVVKEIENVMQIAGLNPNADSTSTSTTHEGDAEAQILVVSKDARSFGRKPIEREKNIVWEVKEATDNASDPSELLEILDPATVAALEALKDAWMNIRPNWDGRDPCGSSWVGIQCNNSRITSIILPSMGLNGQLTGDIAQLSELQIVYLVGCGFSGTIPDTIGSLLQLFALDLNSNSFSGNIPPSIGKLSKLFVLDLSNNNLSGTIPVSSGTTPGLDMLFNTLHFHFGNNQLSGAIPSSLFSSSMKLIHVLFDNNQFNGSIPSTLALVQKLEVVRLDGNLLTGSVPLQFSNLTSVNVLYLSNNQLSGPIPNLSTMKSLNYVDLGNNIFDASVFPSWLSNLKSLTTIVMENTRLYGPLPGALFNLPQLQTVSLSNNQINGILDVRSSYGNQLELVDLQNNLISDFNFTERVGTPVKFILVGNPACTGTGGTNTYCAIPLSNSSSYSTQPNNCIRHMCSSNKVSSPNCIWAHPYTGTLIFRAPSFSNLRNYTIYTSLEESLMTCFNNIELPVDSVSISNASKNTDYYLLISIELFPFGQDHFNRTGISGIAFVMSSKTFQPPSTYGTFYFQANPYNYFAEGNNSLNRGVITGVAVGGSVVLLLALLAGFYAFRQKRRAEKAEGVNNPFASWDLNTTSGGVPLLKEARCFSYDELKKYTNNFAEANRIGSGGYGKVYRGTLPNGQLIAIKKAQRGSLQGGLEFKTEIELLSRVHHKNVVGLMGFCFERAQQMLVYEYIANGTLNESLSGTQLTFLFFSTNMDSNRHNGWRPGTTAPSSFYNFSVAHRVFDIFKES</sequence>
<dbReference type="EC" id="2.7.11.1" evidence="3"/>
<evidence type="ECO:0000256" key="9">
    <source>
        <dbReference type="ARBA" id="ARBA00022737"/>
    </source>
</evidence>
<feature type="binding site" evidence="17">
    <location>
        <position position="2133"/>
    </location>
    <ligand>
        <name>ATP</name>
        <dbReference type="ChEBI" id="CHEBI:30616"/>
    </ligand>
</feature>
<dbReference type="GO" id="GO:0051707">
    <property type="term" value="P:response to other organism"/>
    <property type="evidence" value="ECO:0007669"/>
    <property type="project" value="UniProtKB-ARBA"/>
</dbReference>
<keyword evidence="11" id="KW-0418">Kinase</keyword>
<comment type="similarity">
    <text evidence="2">Belongs to the protein kinase superfamily. Ser/Thr protein kinase family.</text>
</comment>
<evidence type="ECO:0000256" key="15">
    <source>
        <dbReference type="ARBA" id="ARBA00023170"/>
    </source>
</evidence>
<evidence type="ECO:0000256" key="11">
    <source>
        <dbReference type="ARBA" id="ARBA00022777"/>
    </source>
</evidence>
<dbReference type="PROSITE" id="PS50011">
    <property type="entry name" value="PROTEIN_KINASE_DOM"/>
    <property type="match status" value="4"/>
</dbReference>
<dbReference type="GO" id="GO:0006952">
    <property type="term" value="P:defense response"/>
    <property type="evidence" value="ECO:0007669"/>
    <property type="project" value="UniProtKB-ARBA"/>
</dbReference>
<protein>
    <recommendedName>
        <fullName evidence="3">non-specific serine/threonine protein kinase</fullName>
        <ecNumber evidence="3">2.7.11.1</ecNumber>
    </recommendedName>
</protein>
<dbReference type="GO" id="GO:0004674">
    <property type="term" value="F:protein serine/threonine kinase activity"/>
    <property type="evidence" value="ECO:0007669"/>
    <property type="project" value="UniProtKB-KW"/>
</dbReference>
<dbReference type="InterPro" id="IPR013210">
    <property type="entry name" value="LRR_N_plant-typ"/>
</dbReference>
<evidence type="ECO:0000256" key="12">
    <source>
        <dbReference type="ARBA" id="ARBA00022840"/>
    </source>
</evidence>
<dbReference type="PROSITE" id="PS00107">
    <property type="entry name" value="PROTEIN_KINASE_ATP"/>
    <property type="match status" value="3"/>
</dbReference>
<dbReference type="PANTHER" id="PTHR45974">
    <property type="entry name" value="RECEPTOR-LIKE PROTEIN 55"/>
    <property type="match status" value="1"/>
</dbReference>
<dbReference type="PROSITE" id="PS00108">
    <property type="entry name" value="PROTEIN_KINASE_ST"/>
    <property type="match status" value="3"/>
</dbReference>
<evidence type="ECO:0000256" key="16">
    <source>
        <dbReference type="ARBA" id="ARBA00023180"/>
    </source>
</evidence>
<dbReference type="GO" id="GO:0005524">
    <property type="term" value="F:ATP binding"/>
    <property type="evidence" value="ECO:0007669"/>
    <property type="project" value="UniProtKB-UniRule"/>
</dbReference>
<feature type="compositionally biased region" description="Polar residues" evidence="18">
    <location>
        <begin position="488"/>
        <end position="497"/>
    </location>
</feature>
<feature type="chain" id="PRO_5043417163" description="non-specific serine/threonine protein kinase" evidence="20">
    <location>
        <begin position="22"/>
        <end position="3158"/>
    </location>
</feature>
<keyword evidence="4" id="KW-0723">Serine/threonine-protein kinase</keyword>
<evidence type="ECO:0000256" key="8">
    <source>
        <dbReference type="ARBA" id="ARBA00022729"/>
    </source>
</evidence>
<dbReference type="GO" id="GO:0016020">
    <property type="term" value="C:membrane"/>
    <property type="evidence" value="ECO:0007669"/>
    <property type="project" value="UniProtKB-SubCell"/>
</dbReference>
<keyword evidence="15" id="KW-0675">Receptor</keyword>
<evidence type="ECO:0000313" key="22">
    <source>
        <dbReference type="EMBL" id="KAG5525662.1"/>
    </source>
</evidence>
<dbReference type="Gene3D" id="3.80.10.10">
    <property type="entry name" value="Ribonuclease Inhibitor"/>
    <property type="match status" value="11"/>
</dbReference>
<dbReference type="SUPFAM" id="SSF56112">
    <property type="entry name" value="Protein kinase-like (PK-like)"/>
    <property type="match status" value="4"/>
</dbReference>
<keyword evidence="12 17" id="KW-0067">ATP-binding</keyword>
<feature type="transmembrane region" description="Helical" evidence="19">
    <location>
        <begin position="2953"/>
        <end position="2976"/>
    </location>
</feature>
<evidence type="ECO:0000256" key="13">
    <source>
        <dbReference type="ARBA" id="ARBA00022989"/>
    </source>
</evidence>
<dbReference type="Pfam" id="PF00560">
    <property type="entry name" value="LRR_1"/>
    <property type="match status" value="9"/>
</dbReference>
<feature type="compositionally biased region" description="Basic and acidic residues" evidence="18">
    <location>
        <begin position="498"/>
        <end position="508"/>
    </location>
</feature>
<evidence type="ECO:0000256" key="19">
    <source>
        <dbReference type="SAM" id="Phobius"/>
    </source>
</evidence>
<keyword evidence="8 20" id="KW-0732">Signal</keyword>
<dbReference type="PANTHER" id="PTHR45974:SF266">
    <property type="entry name" value="LEUCINE-RICH REPEAT RECEPTOR PROTEIN KINASE HPCA1"/>
    <property type="match status" value="1"/>
</dbReference>
<evidence type="ECO:0000256" key="1">
    <source>
        <dbReference type="ARBA" id="ARBA00004479"/>
    </source>
</evidence>
<name>A0AAV6IDZ6_9ERIC</name>
<dbReference type="Proteomes" id="UP000823749">
    <property type="component" value="Chromosome 11"/>
</dbReference>
<dbReference type="FunFam" id="1.10.510.10:FF:000453">
    <property type="entry name" value="LRR receptor-like serine/threonine-protein kinase HSL2"/>
    <property type="match status" value="3"/>
</dbReference>
<organism evidence="22 23">
    <name type="scientific">Rhododendron griersonianum</name>
    <dbReference type="NCBI Taxonomy" id="479676"/>
    <lineage>
        <taxon>Eukaryota</taxon>
        <taxon>Viridiplantae</taxon>
        <taxon>Streptophyta</taxon>
        <taxon>Embryophyta</taxon>
        <taxon>Tracheophyta</taxon>
        <taxon>Spermatophyta</taxon>
        <taxon>Magnoliopsida</taxon>
        <taxon>eudicotyledons</taxon>
        <taxon>Gunneridae</taxon>
        <taxon>Pentapetalae</taxon>
        <taxon>asterids</taxon>
        <taxon>Ericales</taxon>
        <taxon>Ericaceae</taxon>
        <taxon>Ericoideae</taxon>
        <taxon>Rhodoreae</taxon>
        <taxon>Rhododendron</taxon>
    </lineage>
</organism>
<dbReference type="FunFam" id="3.80.10.10:FF:000363">
    <property type="entry name" value="Leucine-rich repeat family protein"/>
    <property type="match status" value="2"/>
</dbReference>
<keyword evidence="6" id="KW-0808">Transferase</keyword>
<feature type="signal peptide" evidence="20">
    <location>
        <begin position="1"/>
        <end position="21"/>
    </location>
</feature>
<dbReference type="SMART" id="SM00220">
    <property type="entry name" value="S_TKc"/>
    <property type="match status" value="3"/>
</dbReference>
<dbReference type="Gene3D" id="1.10.510.10">
    <property type="entry name" value="Transferase(Phosphotransferase) domain 1"/>
    <property type="match status" value="3"/>
</dbReference>
<evidence type="ECO:0000256" key="17">
    <source>
        <dbReference type="PROSITE-ProRule" id="PRU10141"/>
    </source>
</evidence>
<evidence type="ECO:0000256" key="4">
    <source>
        <dbReference type="ARBA" id="ARBA00022527"/>
    </source>
</evidence>
<keyword evidence="9" id="KW-0677">Repeat</keyword>
<keyword evidence="16" id="KW-0325">Glycoprotein</keyword>
<feature type="binding site" evidence="17">
    <location>
        <position position="3054"/>
    </location>
    <ligand>
        <name>ATP</name>
        <dbReference type="ChEBI" id="CHEBI:30616"/>
    </ligand>
</feature>
<evidence type="ECO:0000256" key="18">
    <source>
        <dbReference type="SAM" id="MobiDB-lite"/>
    </source>
</evidence>
<dbReference type="InterPro" id="IPR001245">
    <property type="entry name" value="Ser-Thr/Tyr_kinase_cat_dom"/>
</dbReference>
<dbReference type="InterPro" id="IPR001611">
    <property type="entry name" value="Leu-rich_rpt"/>
</dbReference>
<proteinExistence type="inferred from homology"/>
<feature type="domain" description="Protein kinase" evidence="21">
    <location>
        <begin position="1172"/>
        <end position="1444"/>
    </location>
</feature>
<evidence type="ECO:0000256" key="20">
    <source>
        <dbReference type="SAM" id="SignalP"/>
    </source>
</evidence>
<dbReference type="FunFam" id="3.30.200.20:FF:000328">
    <property type="entry name" value="Leucine-rich repeat protein kinase family protein"/>
    <property type="match status" value="3"/>
</dbReference>
<dbReference type="InterPro" id="IPR032675">
    <property type="entry name" value="LRR_dom_sf"/>
</dbReference>
<dbReference type="CDD" id="cd14066">
    <property type="entry name" value="STKc_IRAK"/>
    <property type="match status" value="3"/>
</dbReference>